<organism evidence="7 8">
    <name type="scientific">Saccoglossus kowalevskii</name>
    <name type="common">Acorn worm</name>
    <dbReference type="NCBI Taxonomy" id="10224"/>
    <lineage>
        <taxon>Eukaryota</taxon>
        <taxon>Metazoa</taxon>
        <taxon>Hemichordata</taxon>
        <taxon>Enteropneusta</taxon>
        <taxon>Harrimaniidae</taxon>
        <taxon>Saccoglossus</taxon>
    </lineage>
</organism>
<dbReference type="RefSeq" id="XP_002741956.1">
    <property type="nucleotide sequence ID" value="XM_002741910.2"/>
</dbReference>
<keyword evidence="6" id="KW-0472">Membrane</keyword>
<keyword evidence="4" id="KW-0106">Calcium</keyword>
<feature type="transmembrane region" description="Helical" evidence="6">
    <location>
        <begin position="24"/>
        <end position="41"/>
    </location>
</feature>
<dbReference type="Gene3D" id="2.120.10.100">
    <property type="entry name" value="Apyrase"/>
    <property type="match status" value="1"/>
</dbReference>
<dbReference type="PANTHER" id="PTHR13023">
    <property type="entry name" value="APYRASE"/>
    <property type="match status" value="1"/>
</dbReference>
<evidence type="ECO:0000313" key="7">
    <source>
        <dbReference type="Proteomes" id="UP000694865"/>
    </source>
</evidence>
<comment type="cofactor">
    <cofactor evidence="1">
        <name>Ca(2+)</name>
        <dbReference type="ChEBI" id="CHEBI:29108"/>
    </cofactor>
</comment>
<name>A0ABM0H195_SACKO</name>
<dbReference type="InterPro" id="IPR009283">
    <property type="entry name" value="Apyrase"/>
</dbReference>
<gene>
    <name evidence="8" type="primary">LOC100378249</name>
</gene>
<keyword evidence="6" id="KW-0812">Transmembrane</keyword>
<dbReference type="Pfam" id="PF06079">
    <property type="entry name" value="Apyrase"/>
    <property type="match status" value="1"/>
</dbReference>
<dbReference type="InterPro" id="IPR036258">
    <property type="entry name" value="Apyrase_sf"/>
</dbReference>
<proteinExistence type="inferred from homology"/>
<evidence type="ECO:0000256" key="1">
    <source>
        <dbReference type="ARBA" id="ARBA00001913"/>
    </source>
</evidence>
<reference evidence="8" key="1">
    <citation type="submission" date="2025-08" db="UniProtKB">
        <authorList>
            <consortium name="RefSeq"/>
        </authorList>
    </citation>
    <scope>IDENTIFICATION</scope>
    <source>
        <tissue evidence="8">Testes</tissue>
    </source>
</reference>
<keyword evidence="6" id="KW-1133">Transmembrane helix</keyword>
<dbReference type="Proteomes" id="UP000694865">
    <property type="component" value="Unplaced"/>
</dbReference>
<dbReference type="GeneID" id="100378249"/>
<evidence type="ECO:0000256" key="4">
    <source>
        <dbReference type="ARBA" id="ARBA00022837"/>
    </source>
</evidence>
<evidence type="ECO:0000256" key="2">
    <source>
        <dbReference type="ARBA" id="ARBA00022723"/>
    </source>
</evidence>
<comment type="similarity">
    <text evidence="5">Belongs to the apyrase family.</text>
</comment>
<evidence type="ECO:0000313" key="8">
    <source>
        <dbReference type="RefSeq" id="XP_002741956.1"/>
    </source>
</evidence>
<dbReference type="SUPFAM" id="SSF101887">
    <property type="entry name" value="Apyrase"/>
    <property type="match status" value="1"/>
</dbReference>
<accession>A0ABM0H195</accession>
<dbReference type="PANTHER" id="PTHR13023:SF3">
    <property type="entry name" value="SOLUBLE CALCIUM-ACTIVATED NUCLEOTIDASE 1"/>
    <property type="match status" value="1"/>
</dbReference>
<evidence type="ECO:0000256" key="6">
    <source>
        <dbReference type="SAM" id="Phobius"/>
    </source>
</evidence>
<protein>
    <submittedName>
        <fullName evidence="8">Soluble calcium-activated nucleotidase 1-like</fullName>
    </submittedName>
</protein>
<keyword evidence="2" id="KW-0479">Metal-binding</keyword>
<evidence type="ECO:0000256" key="3">
    <source>
        <dbReference type="ARBA" id="ARBA00022801"/>
    </source>
</evidence>
<sequence length="389" mass="43692">MLNGSSSSPKTVAMGQNIQVRPRLVLAAIVTLAVFVLFVILRSCSSEQNASRDNLSSVPSSSLVMKLQQKNKYNSTYPMSNPEQTASGIRFRIGVISDLDEASKVEDKDNMWKSYFKKGYLTINSQLDQVLVEWDSDVTVLTSTLSQGGRGMELSELQVFNGKLYSVDDRTGVIYLIEGDKAIAWAIMPDGDGKVAKGFKGEWMALKDQILYVGGLGKEWTTTTGELVNLNPQWIKLITPDGGVHHLEWVENYNMMRKKAGCEWPGYMIFESGVWSEIHQRWFFLPRRASTEKYDELSDERRATNLLISCSEDFSNCNVRRIGALILTHGFSSFKFIPGTKDAVIVALKTEEDKGKISSYIHVFNINGQIILKETKIADSMKYEGIEFI</sequence>
<evidence type="ECO:0000256" key="5">
    <source>
        <dbReference type="ARBA" id="ARBA00025738"/>
    </source>
</evidence>
<keyword evidence="7" id="KW-1185">Reference proteome</keyword>
<keyword evidence="3" id="KW-0378">Hydrolase</keyword>